<dbReference type="PANTHER" id="PTHR13604">
    <property type="entry name" value="DC12-RELATED"/>
    <property type="match status" value="1"/>
</dbReference>
<keyword evidence="10" id="KW-1185">Reference proteome</keyword>
<sequence>MCNLYAMMEARAEVARIARAMTDRTGNNPPFGSVYPDGEAPVVRVGADGQREMANLRWGMPSSKRALMDAAENRANKMRAKGTEFDFAELLRMEPDKGTTNVRNTTSEKTGKTNAHWAPWLGVANRCLVPFTSFAEPDQDHEGTRKNVWFALDDSRPLAFFAGIWTPHACVRMKSKGWEEIEAFGFLTTDSAEPVRAYHKKAMPVILTSEDEWDLWLSGDSWEHVKSLQRPLPDGTLKVVAFGPRSDEVAPVRA</sequence>
<keyword evidence="6" id="KW-0238">DNA-binding</keyword>
<accession>A0ABW0FQC3</accession>
<keyword evidence="4 8" id="KW-0378">Hydrolase</keyword>
<evidence type="ECO:0000256" key="2">
    <source>
        <dbReference type="ARBA" id="ARBA00022670"/>
    </source>
</evidence>
<comment type="caution">
    <text evidence="9">The sequence shown here is derived from an EMBL/GenBank/DDBJ whole genome shotgun (WGS) entry which is preliminary data.</text>
</comment>
<organism evidence="9 10">
    <name type="scientific">Brevundimonas staleyi</name>
    <dbReference type="NCBI Taxonomy" id="74326"/>
    <lineage>
        <taxon>Bacteria</taxon>
        <taxon>Pseudomonadati</taxon>
        <taxon>Pseudomonadota</taxon>
        <taxon>Alphaproteobacteria</taxon>
        <taxon>Caulobacterales</taxon>
        <taxon>Caulobacteraceae</taxon>
        <taxon>Brevundimonas</taxon>
    </lineage>
</organism>
<gene>
    <name evidence="9" type="ORF">ACFPIE_05745</name>
</gene>
<dbReference type="Gene3D" id="3.90.1680.20">
    <property type="match status" value="2"/>
</dbReference>
<keyword evidence="2 8" id="KW-0645">Protease</keyword>
<name>A0ABW0FQC3_9CAUL</name>
<comment type="similarity">
    <text evidence="1 8">Belongs to the SOS response-associated peptidase family.</text>
</comment>
<evidence type="ECO:0000256" key="4">
    <source>
        <dbReference type="ARBA" id="ARBA00022801"/>
    </source>
</evidence>
<proteinExistence type="inferred from homology"/>
<dbReference type="RefSeq" id="WP_376866443.1">
    <property type="nucleotide sequence ID" value="NZ_JBHSLF010000013.1"/>
</dbReference>
<dbReference type="Pfam" id="PF02586">
    <property type="entry name" value="SRAP"/>
    <property type="match status" value="1"/>
</dbReference>
<evidence type="ECO:0000313" key="9">
    <source>
        <dbReference type="EMBL" id="MFC5343411.1"/>
    </source>
</evidence>
<dbReference type="SUPFAM" id="SSF143081">
    <property type="entry name" value="BB1717-like"/>
    <property type="match status" value="1"/>
</dbReference>
<evidence type="ECO:0000256" key="8">
    <source>
        <dbReference type="RuleBase" id="RU364100"/>
    </source>
</evidence>
<dbReference type="EC" id="3.4.-.-" evidence="8"/>
<reference evidence="10" key="1">
    <citation type="journal article" date="2019" name="Int. J. Syst. Evol. Microbiol.">
        <title>The Global Catalogue of Microorganisms (GCM) 10K type strain sequencing project: providing services to taxonomists for standard genome sequencing and annotation.</title>
        <authorList>
            <consortium name="The Broad Institute Genomics Platform"/>
            <consortium name="The Broad Institute Genome Sequencing Center for Infectious Disease"/>
            <person name="Wu L."/>
            <person name="Ma J."/>
        </authorList>
    </citation>
    <scope>NUCLEOTIDE SEQUENCE [LARGE SCALE GENOMIC DNA]</scope>
    <source>
        <strain evidence="10">JCM 12125</strain>
    </source>
</reference>
<dbReference type="Proteomes" id="UP001596152">
    <property type="component" value="Unassembled WGS sequence"/>
</dbReference>
<protein>
    <recommendedName>
        <fullName evidence="8">Abasic site processing protein</fullName>
        <ecNumber evidence="8">3.4.-.-</ecNumber>
    </recommendedName>
</protein>
<evidence type="ECO:0000256" key="3">
    <source>
        <dbReference type="ARBA" id="ARBA00022763"/>
    </source>
</evidence>
<evidence type="ECO:0000256" key="6">
    <source>
        <dbReference type="ARBA" id="ARBA00023125"/>
    </source>
</evidence>
<dbReference type="InterPro" id="IPR003738">
    <property type="entry name" value="SRAP"/>
</dbReference>
<evidence type="ECO:0000256" key="1">
    <source>
        <dbReference type="ARBA" id="ARBA00008136"/>
    </source>
</evidence>
<dbReference type="GO" id="GO:0016787">
    <property type="term" value="F:hydrolase activity"/>
    <property type="evidence" value="ECO:0007669"/>
    <property type="project" value="UniProtKB-KW"/>
</dbReference>
<dbReference type="PANTHER" id="PTHR13604:SF0">
    <property type="entry name" value="ABASIC SITE PROCESSING PROTEIN HMCES"/>
    <property type="match status" value="1"/>
</dbReference>
<keyword evidence="7" id="KW-0456">Lyase</keyword>
<keyword evidence="5" id="KW-0190">Covalent protein-DNA linkage</keyword>
<evidence type="ECO:0000256" key="5">
    <source>
        <dbReference type="ARBA" id="ARBA00023124"/>
    </source>
</evidence>
<dbReference type="InterPro" id="IPR036590">
    <property type="entry name" value="SRAP-like"/>
</dbReference>
<keyword evidence="3" id="KW-0227">DNA damage</keyword>
<evidence type="ECO:0000313" key="10">
    <source>
        <dbReference type="Proteomes" id="UP001596152"/>
    </source>
</evidence>
<dbReference type="EMBL" id="JBHSLF010000013">
    <property type="protein sequence ID" value="MFC5343411.1"/>
    <property type="molecule type" value="Genomic_DNA"/>
</dbReference>
<evidence type="ECO:0000256" key="7">
    <source>
        <dbReference type="ARBA" id="ARBA00023239"/>
    </source>
</evidence>